<feature type="region of interest" description="Disordered" evidence="10">
    <location>
        <begin position="274"/>
        <end position="297"/>
    </location>
</feature>
<keyword evidence="11" id="KW-1133">Transmembrane helix</keyword>
<comment type="subcellular location">
    <subcellularLocation>
        <location evidence="9">Nucleus</location>
    </subcellularLocation>
</comment>
<evidence type="ECO:0000256" key="11">
    <source>
        <dbReference type="SAM" id="Phobius"/>
    </source>
</evidence>
<dbReference type="GO" id="GO:0005634">
    <property type="term" value="C:nucleus"/>
    <property type="evidence" value="ECO:0007669"/>
    <property type="project" value="UniProtKB-SubCell"/>
</dbReference>
<feature type="domain" description="CSC1/OSCA1-like cytosolic" evidence="12">
    <location>
        <begin position="736"/>
        <end position="924"/>
    </location>
</feature>
<name>A0A024G624_9STRA</name>
<evidence type="ECO:0000256" key="6">
    <source>
        <dbReference type="ARBA" id="ARBA00022694"/>
    </source>
</evidence>
<dbReference type="STRING" id="65357.A0A024G624"/>
<feature type="transmembrane region" description="Helical" evidence="11">
    <location>
        <begin position="1146"/>
        <end position="1168"/>
    </location>
</feature>
<evidence type="ECO:0000256" key="5">
    <source>
        <dbReference type="ARBA" id="ARBA00022691"/>
    </source>
</evidence>
<dbReference type="InterPro" id="IPR003358">
    <property type="entry name" value="tRNA_(Gua-N-7)_MeTrfase_Trmb"/>
</dbReference>
<dbReference type="OrthoDB" id="297739at2759"/>
<reference evidence="13 14" key="1">
    <citation type="submission" date="2012-05" db="EMBL/GenBank/DDBJ databases">
        <title>Recombination and specialization in a pathogen metapopulation.</title>
        <authorList>
            <person name="Gardiner A."/>
            <person name="Kemen E."/>
            <person name="Schultz-Larsen T."/>
            <person name="MacLean D."/>
            <person name="Van Oosterhout C."/>
            <person name="Jones J.D.G."/>
        </authorList>
    </citation>
    <scope>NUCLEOTIDE SEQUENCE [LARGE SCALE GENOMIC DNA]</scope>
    <source>
        <strain evidence="13 14">Ac Nc2</strain>
    </source>
</reference>
<comment type="function">
    <text evidence="9">Catalyzes the formation of N(7)-methylguanine at position 46 (m7G46) in tRNA.</text>
</comment>
<gene>
    <name evidence="13" type="ORF">BN9_029020</name>
</gene>
<keyword evidence="7 9" id="KW-0694">RNA-binding</keyword>
<feature type="transmembrane region" description="Helical" evidence="11">
    <location>
        <begin position="1048"/>
        <end position="1067"/>
    </location>
</feature>
<evidence type="ECO:0000256" key="1">
    <source>
        <dbReference type="ARBA" id="ARBA00000142"/>
    </source>
</evidence>
<dbReference type="Gene3D" id="3.40.50.150">
    <property type="entry name" value="Vaccinia Virus protein VP39"/>
    <property type="match status" value="1"/>
</dbReference>
<feature type="transmembrane region" description="Helical" evidence="11">
    <location>
        <begin position="1218"/>
        <end position="1243"/>
    </location>
</feature>
<feature type="binding site" evidence="9">
    <location>
        <begin position="211"/>
        <end position="213"/>
    </location>
    <ligand>
        <name>S-adenosyl-L-methionine</name>
        <dbReference type="ChEBI" id="CHEBI:59789"/>
    </ligand>
</feature>
<feature type="active site" evidence="9">
    <location>
        <position position="143"/>
    </location>
</feature>
<feature type="transmembrane region" description="Helical" evidence="11">
    <location>
        <begin position="693"/>
        <end position="715"/>
    </location>
</feature>
<dbReference type="Proteomes" id="UP000053237">
    <property type="component" value="Unassembled WGS sequence"/>
</dbReference>
<dbReference type="InterPro" id="IPR027815">
    <property type="entry name" value="CSC1/OSCA1-like_cyt"/>
</dbReference>
<dbReference type="InParanoid" id="A0A024G624"/>
<dbReference type="UniPathway" id="UPA00989"/>
<dbReference type="EMBL" id="CAIX01000029">
    <property type="protein sequence ID" value="CCI42118.1"/>
    <property type="molecule type" value="Genomic_DNA"/>
</dbReference>
<comment type="similarity">
    <text evidence="9">Belongs to the class I-like SAM-binding methyltransferase superfamily. TrmB family.</text>
</comment>
<dbReference type="GO" id="GO:0000049">
    <property type="term" value="F:tRNA binding"/>
    <property type="evidence" value="ECO:0007669"/>
    <property type="project" value="UniProtKB-UniRule"/>
</dbReference>
<keyword evidence="11" id="KW-0812">Transmembrane</keyword>
<dbReference type="GO" id="GO:0043527">
    <property type="term" value="C:tRNA methyltransferase complex"/>
    <property type="evidence" value="ECO:0007669"/>
    <property type="project" value="TreeGrafter"/>
</dbReference>
<feature type="transmembrane region" description="Helical" evidence="11">
    <location>
        <begin position="1263"/>
        <end position="1286"/>
    </location>
</feature>
<accession>A0A024G624</accession>
<feature type="binding site" evidence="9">
    <location>
        <position position="140"/>
    </location>
    <ligand>
        <name>S-adenosyl-L-methionine</name>
        <dbReference type="ChEBI" id="CHEBI:59789"/>
    </ligand>
</feature>
<comment type="catalytic activity">
    <reaction evidence="1 9">
        <text>guanosine(46) in tRNA + S-adenosyl-L-methionine = N(7)-methylguanosine(46) in tRNA + S-adenosyl-L-homocysteine</text>
        <dbReference type="Rhea" id="RHEA:42708"/>
        <dbReference type="Rhea" id="RHEA-COMP:10188"/>
        <dbReference type="Rhea" id="RHEA-COMP:10189"/>
        <dbReference type="ChEBI" id="CHEBI:57856"/>
        <dbReference type="ChEBI" id="CHEBI:59789"/>
        <dbReference type="ChEBI" id="CHEBI:74269"/>
        <dbReference type="ChEBI" id="CHEBI:74480"/>
        <dbReference type="EC" id="2.1.1.33"/>
    </reaction>
</comment>
<dbReference type="EC" id="2.1.1.33" evidence="9"/>
<keyword evidence="14" id="KW-1185">Reference proteome</keyword>
<dbReference type="Pfam" id="PF02390">
    <property type="entry name" value="Methyltransf_4"/>
    <property type="match status" value="1"/>
</dbReference>
<dbReference type="InterPro" id="IPR029063">
    <property type="entry name" value="SAM-dependent_MTases_sf"/>
</dbReference>
<dbReference type="HAMAP" id="MF_03055">
    <property type="entry name" value="tRNA_methyltr_TrmB_euk"/>
    <property type="match status" value="1"/>
</dbReference>
<keyword evidence="4 9" id="KW-0808">Transferase</keyword>
<evidence type="ECO:0000313" key="14">
    <source>
        <dbReference type="Proteomes" id="UP000053237"/>
    </source>
</evidence>
<proteinExistence type="inferred from homology"/>
<evidence type="ECO:0000256" key="8">
    <source>
        <dbReference type="ARBA" id="ARBA00023242"/>
    </source>
</evidence>
<keyword evidence="3 9" id="KW-0489">Methyltransferase</keyword>
<sequence>MTANTSDNETLVVKAPQKKYYRSRAHCNPMSHNDAFQYPPCPEMMDWSKLYQLPNPKVEILDIGCGFGGLTVALAKLFPNQITLALEIRPKVTEFVRLRIEALRAAHKNEYQNVAVMRSNAMRYLPHLFRKAQIQKMFFCFPDPQFKQQSSDLLTEYAYFLAPGGILYTITDVKELYEWHVAKCTQHPCFQRLSEAEMTTDPCVQAMMEETEEGKKVSRSGGSKYVAIFRRVLDKEIPEAHIFAFEYFSTSRIQLSRLAMFEFSTVSATRSPALPVDSPLTETTQEVEKEQVPQEDNTGCDNVIEISAEGCTVDIRSEQNDRNSFAISRENAQLAGYPADCGTSTYKYLSYAKVLRDRGLTHPMRYSSIHMDAVGNPRPEIHPMSTDFGAHAFHDLPTDSLVLSHYGIGLTLYFKFLKVMSWLFFLLVLITMPVLFIYVFGIESPWEEFKVLYKQNVPSVMGMTSIGHLKESSSTCDQGAQGETISLSCAAGEIGFIKAVYSVQAAQGSCTCPERNKVMSKTGKCRAEIKEECFARNRCKKRCSSSDYGCFLGVHPVSKVSCCADAWDPASDSPDFSALTIKTMAGCASKSVQSIAEGLCFGKSRCSFVIDENTTYTWNKLHTQTFCPRNTTSEEFGTICTAGINDLSDYTQCPDPFTRGLLVYAQCFTTSVSLFNEWSFTIAGWDTISRNQLLGFAVGCDIVCSFVFLAIVLWMKRKEAAAIDRISRNQIVAADYTVQLMHLPKHNDLDQLRNELRTHLEKILTLAEPCTREFDCIRIADIQFGKSTSGQLKLVRDRGVIVRKLEVELQRLEKIKQLEGKLDHKKYSSSIQSHIKKSRKLDVALEKHNVKLEKWRKRHGEGTRAQAVTAFITFEEEEGFQRCLQVYPDLGALHRFFQPKERRLHGKRLRFSPAPDPSDIKWENLHYSGLERFFRRWVVNLCALSVLLVSFCIIFLAKYEKGQLDQEFGRTTSCPANITKDDVVLDEYNKQTEASVYKALVGCYCEALLHKLSFQEMMNEEFDINPLTGAAHKYCKAWAKSFLTAQSLSVASVLMVVIVNLLLTKILQFLVKMEKYHTESAHIISQVIKIFLAQLCNTALLVIIINANIQSFYPTKHMASINVSSFQFLSGKYGDFSAEWYQDVGVSLMLTMIINILSPHLNTFVTYLRLEIKRFWDRGCTFDYSRTKQDTQRDLDTLYRGPKFDLAQRYAQILTTIFITYLLSAGMPLLHVIGFCGIFITYWADKFTFLRITRSPPLYDAKIARMTGSLLPYAVVLHCCVALWMFSNSLIFQTQDDIHVELSTPKTEFIGEGIPSFQPTEKQNIFRRVTRKQVVVLFGFFASACVLIIMRILFEYVPAMFQNLCPMLKTRLATTKAVKGLPNYFDAIPTIILREKLQSKRLRRELQQKFQQALDKRIASPRLHSKGELQKRRKTMSGAEQYREENWIVGCHSYSIIDNKEYIHDLAIDSAFSDDIDLDRIL</sequence>
<dbReference type="Pfam" id="PF14703">
    <property type="entry name" value="PHM7_cyt"/>
    <property type="match status" value="1"/>
</dbReference>
<keyword evidence="2 9" id="KW-0820">tRNA-binding</keyword>
<dbReference type="PANTHER" id="PTHR23417">
    <property type="entry name" value="3-DEOXY-D-MANNO-OCTULOSONIC-ACID TRANSFERASE/TRNA GUANINE-N 7 - -METHYLTRANSFERASE"/>
    <property type="match status" value="1"/>
</dbReference>
<feature type="transmembrane region" description="Helical" evidence="11">
    <location>
        <begin position="1334"/>
        <end position="1354"/>
    </location>
</feature>
<dbReference type="InterPro" id="IPR025763">
    <property type="entry name" value="Trm8_euk"/>
</dbReference>
<feature type="binding site" evidence="9">
    <location>
        <begin position="87"/>
        <end position="88"/>
    </location>
    <ligand>
        <name>S-adenosyl-L-methionine</name>
        <dbReference type="ChEBI" id="CHEBI:59789"/>
    </ligand>
</feature>
<feature type="binding site" evidence="9">
    <location>
        <position position="64"/>
    </location>
    <ligand>
        <name>S-adenosyl-L-methionine</name>
        <dbReference type="ChEBI" id="CHEBI:59789"/>
    </ligand>
</feature>
<evidence type="ECO:0000256" key="7">
    <source>
        <dbReference type="ARBA" id="ARBA00022884"/>
    </source>
</evidence>
<evidence type="ECO:0000259" key="12">
    <source>
        <dbReference type="Pfam" id="PF14703"/>
    </source>
</evidence>
<feature type="binding site" evidence="9">
    <location>
        <begin position="120"/>
        <end position="121"/>
    </location>
    <ligand>
        <name>S-adenosyl-L-methionine</name>
        <dbReference type="ChEBI" id="CHEBI:59789"/>
    </ligand>
</feature>
<keyword evidence="8 9" id="KW-0539">Nucleus</keyword>
<dbReference type="PANTHER" id="PTHR23417:SF16">
    <property type="entry name" value="TRNA (GUANINE-N(7)-)-METHYLTRANSFERASE"/>
    <property type="match status" value="1"/>
</dbReference>
<dbReference type="SUPFAM" id="SSF53335">
    <property type="entry name" value="S-adenosyl-L-methionine-dependent methyltransferases"/>
    <property type="match status" value="1"/>
</dbReference>
<evidence type="ECO:0000256" key="10">
    <source>
        <dbReference type="SAM" id="MobiDB-lite"/>
    </source>
</evidence>
<organism evidence="13 14">
    <name type="scientific">Albugo candida</name>
    <dbReference type="NCBI Taxonomy" id="65357"/>
    <lineage>
        <taxon>Eukaryota</taxon>
        <taxon>Sar</taxon>
        <taxon>Stramenopiles</taxon>
        <taxon>Oomycota</taxon>
        <taxon>Peronosporomycetes</taxon>
        <taxon>Albuginales</taxon>
        <taxon>Albuginaceae</taxon>
        <taxon>Albugo</taxon>
    </lineage>
</organism>
<dbReference type="PROSITE" id="PS51625">
    <property type="entry name" value="SAM_MT_TRMB"/>
    <property type="match status" value="1"/>
</dbReference>
<keyword evidence="5 9" id="KW-0949">S-adenosyl-L-methionine</keyword>
<feature type="transmembrane region" description="Helical" evidence="11">
    <location>
        <begin position="1087"/>
        <end position="1109"/>
    </location>
</feature>
<comment type="pathway">
    <text evidence="9">tRNA modification; N(7)-methylguanine-tRNA biosynthesis.</text>
</comment>
<feature type="transmembrane region" description="Helical" evidence="11">
    <location>
        <begin position="937"/>
        <end position="957"/>
    </location>
</feature>
<evidence type="ECO:0000256" key="4">
    <source>
        <dbReference type="ARBA" id="ARBA00022679"/>
    </source>
</evidence>
<evidence type="ECO:0000256" key="3">
    <source>
        <dbReference type="ARBA" id="ARBA00022603"/>
    </source>
</evidence>
<evidence type="ECO:0000313" key="13">
    <source>
        <dbReference type="EMBL" id="CCI42118.1"/>
    </source>
</evidence>
<dbReference type="GO" id="GO:0008176">
    <property type="term" value="F:tRNA (guanine(46)-N7)-methyltransferase activity"/>
    <property type="evidence" value="ECO:0007669"/>
    <property type="project" value="UniProtKB-UniRule"/>
</dbReference>
<protein>
    <recommendedName>
        <fullName evidence="9">tRNA (guanine-N(7)-)-methyltransferase</fullName>
        <ecNumber evidence="9">2.1.1.33</ecNumber>
    </recommendedName>
    <alternativeName>
        <fullName evidence="9">tRNA (guanine(46)-N(7))-methyltransferase</fullName>
    </alternativeName>
    <alternativeName>
        <fullName evidence="9">tRNA(m7G46)-methyltransferase</fullName>
    </alternativeName>
</protein>
<evidence type="ECO:0000256" key="9">
    <source>
        <dbReference type="HAMAP-Rule" id="MF_03055"/>
    </source>
</evidence>
<comment type="caution">
    <text evidence="13">The sequence shown here is derived from an EMBL/GenBank/DDBJ whole genome shotgun (WGS) entry which is preliminary data.</text>
</comment>
<feature type="transmembrane region" description="Helical" evidence="11">
    <location>
        <begin position="422"/>
        <end position="441"/>
    </location>
</feature>
<keyword evidence="11" id="KW-0472">Membrane</keyword>
<keyword evidence="6 9" id="KW-0819">tRNA processing</keyword>
<dbReference type="CDD" id="cd02440">
    <property type="entry name" value="AdoMet_MTases"/>
    <property type="match status" value="1"/>
</dbReference>
<evidence type="ECO:0000256" key="2">
    <source>
        <dbReference type="ARBA" id="ARBA00022555"/>
    </source>
</evidence>
<dbReference type="NCBIfam" id="TIGR00091">
    <property type="entry name" value="tRNA (guanosine(46)-N7)-methyltransferase TrmB"/>
    <property type="match status" value="1"/>
</dbReference>